<dbReference type="RefSeq" id="WP_189941506.1">
    <property type="nucleotide sequence ID" value="NZ_BMSX01000018.1"/>
</dbReference>
<dbReference type="AlphaFoldDB" id="A0A918FIK1"/>
<comment type="caution">
    <text evidence="1">The sequence shown here is derived from an EMBL/GenBank/DDBJ whole genome shotgun (WGS) entry which is preliminary data.</text>
</comment>
<accession>A0A918FIK1</accession>
<gene>
    <name evidence="1" type="ORF">GCM10010251_66650</name>
</gene>
<protein>
    <submittedName>
        <fullName evidence="1">Uncharacterized protein</fullName>
    </submittedName>
</protein>
<name>A0A918FIK1_9ACTN</name>
<reference evidence="1" key="2">
    <citation type="submission" date="2020-09" db="EMBL/GenBank/DDBJ databases">
        <authorList>
            <person name="Sun Q."/>
            <person name="Ohkuma M."/>
        </authorList>
    </citation>
    <scope>NUCLEOTIDE SEQUENCE</scope>
    <source>
        <strain evidence="1">JCM 4346</strain>
    </source>
</reference>
<reference evidence="1" key="1">
    <citation type="journal article" date="2014" name="Int. J. Syst. Evol. Microbiol.">
        <title>Complete genome sequence of Corynebacterium casei LMG S-19264T (=DSM 44701T), isolated from a smear-ripened cheese.</title>
        <authorList>
            <consortium name="US DOE Joint Genome Institute (JGI-PGF)"/>
            <person name="Walter F."/>
            <person name="Albersmeier A."/>
            <person name="Kalinowski J."/>
            <person name="Ruckert C."/>
        </authorList>
    </citation>
    <scope>NUCLEOTIDE SEQUENCE</scope>
    <source>
        <strain evidence="1">JCM 4346</strain>
    </source>
</reference>
<organism evidence="1 2">
    <name type="scientific">Streptomyces aurantiogriseus</name>
    <dbReference type="NCBI Taxonomy" id="66870"/>
    <lineage>
        <taxon>Bacteria</taxon>
        <taxon>Bacillati</taxon>
        <taxon>Actinomycetota</taxon>
        <taxon>Actinomycetes</taxon>
        <taxon>Kitasatosporales</taxon>
        <taxon>Streptomycetaceae</taxon>
        <taxon>Streptomyces</taxon>
    </lineage>
</organism>
<evidence type="ECO:0000313" key="1">
    <source>
        <dbReference type="EMBL" id="GGR40543.1"/>
    </source>
</evidence>
<proteinExistence type="predicted"/>
<sequence>MTGPVSDSEPPEHARFAEYLRALGEVSPAEEADLIRHILTDPDRQMARSAVIRHLDRRAPAVHEAGEAWESWAEPLREVMGKDPFLVTRLQEWTLLHTLTLSDRPWAPAALASASDWLHRRLTETPDVPAPVLAFLAEHGRTRRIRTAAARRGTG</sequence>
<dbReference type="Proteomes" id="UP000658320">
    <property type="component" value="Unassembled WGS sequence"/>
</dbReference>
<dbReference type="EMBL" id="BMSX01000018">
    <property type="protein sequence ID" value="GGR40543.1"/>
    <property type="molecule type" value="Genomic_DNA"/>
</dbReference>
<evidence type="ECO:0000313" key="2">
    <source>
        <dbReference type="Proteomes" id="UP000658320"/>
    </source>
</evidence>
<keyword evidence="2" id="KW-1185">Reference proteome</keyword>